<proteinExistence type="predicted"/>
<dbReference type="RefSeq" id="WP_163053550.1">
    <property type="nucleotide sequence ID" value="NZ_JAAGLI010000145.1"/>
</dbReference>
<sequence length="204" mass="23167">MDDWISPLSGLIGALVGASASFFGSQQVLKRQLQADREAREETERTAVVASLSEALTALLDHAALIPEPHQDKNPAKVPRHARPRYANEQTWNEQWQPLVRSARVAALEVRNTPLRERLTAGLKYLADWRMLEYALHGKIRSWVLTKVVDHLVACVYAWRRGEPSLPAESPEFNDVAKAWRLKQDEYEELDRTEEEDTTEGSPT</sequence>
<accession>A0A6L9QBB5</accession>
<protein>
    <recommendedName>
        <fullName evidence="3">DUF4760 domain-containing protein</fullName>
    </recommendedName>
</protein>
<reference evidence="1 2" key="1">
    <citation type="submission" date="2020-01" db="EMBL/GenBank/DDBJ databases">
        <title>Insect and environment-associated Actinomycetes.</title>
        <authorList>
            <person name="Currrie C."/>
            <person name="Chevrette M."/>
            <person name="Carlson C."/>
            <person name="Stubbendieck R."/>
            <person name="Wendt-Pienkowski E."/>
        </authorList>
    </citation>
    <scope>NUCLEOTIDE SEQUENCE [LARGE SCALE GENOMIC DNA]</scope>
    <source>
        <strain evidence="1 2">SID10258</strain>
    </source>
</reference>
<gene>
    <name evidence="1" type="ORF">G3I70_05490</name>
</gene>
<evidence type="ECO:0008006" key="3">
    <source>
        <dbReference type="Google" id="ProtNLM"/>
    </source>
</evidence>
<name>A0A6L9QBB5_9ACTN</name>
<organism evidence="1 2">
    <name type="scientific">Actinomadura bangladeshensis</name>
    <dbReference type="NCBI Taxonomy" id="453573"/>
    <lineage>
        <taxon>Bacteria</taxon>
        <taxon>Bacillati</taxon>
        <taxon>Actinomycetota</taxon>
        <taxon>Actinomycetes</taxon>
        <taxon>Streptosporangiales</taxon>
        <taxon>Thermomonosporaceae</taxon>
        <taxon>Actinomadura</taxon>
    </lineage>
</organism>
<dbReference type="EMBL" id="JAAGLI010000145">
    <property type="protein sequence ID" value="NEA21953.1"/>
    <property type="molecule type" value="Genomic_DNA"/>
</dbReference>
<comment type="caution">
    <text evidence="1">The sequence shown here is derived from an EMBL/GenBank/DDBJ whole genome shotgun (WGS) entry which is preliminary data.</text>
</comment>
<dbReference type="AlphaFoldDB" id="A0A6L9QBB5"/>
<dbReference type="Proteomes" id="UP000475532">
    <property type="component" value="Unassembled WGS sequence"/>
</dbReference>
<evidence type="ECO:0000313" key="1">
    <source>
        <dbReference type="EMBL" id="NEA21953.1"/>
    </source>
</evidence>
<evidence type="ECO:0000313" key="2">
    <source>
        <dbReference type="Proteomes" id="UP000475532"/>
    </source>
</evidence>